<dbReference type="EMBL" id="CP045108">
    <property type="protein sequence ID" value="QFQ03451.1"/>
    <property type="molecule type" value="Genomic_DNA"/>
</dbReference>
<evidence type="ECO:0000313" key="2">
    <source>
        <dbReference type="Proteomes" id="UP000498640"/>
    </source>
</evidence>
<dbReference type="SUPFAM" id="SSF81901">
    <property type="entry name" value="HCP-like"/>
    <property type="match status" value="1"/>
</dbReference>
<dbReference type="Proteomes" id="UP000498640">
    <property type="component" value="Plasmid p1ATCC19606"/>
</dbReference>
<gene>
    <name evidence="1" type="ORF">FQU82_p100011</name>
</gene>
<protein>
    <recommendedName>
        <fullName evidence="3">Sel1 repeat family protein</fullName>
    </recommendedName>
</protein>
<organism evidence="1 2">
    <name type="scientific">Acinetobacter baumannii (strain ATCC 19606 / DSM 30007 / JCM 6841 / CCUG 19606 / CIP 70.34 / NBRC 109757 / NCIMB 12457 / NCTC 12156 / 81)</name>
    <dbReference type="NCBI Taxonomy" id="575584"/>
    <lineage>
        <taxon>Bacteria</taxon>
        <taxon>Pseudomonadati</taxon>
        <taxon>Pseudomonadota</taxon>
        <taxon>Gammaproteobacteria</taxon>
        <taxon>Moraxellales</taxon>
        <taxon>Moraxellaceae</taxon>
        <taxon>Acinetobacter</taxon>
        <taxon>Acinetobacter calcoaceticus/baumannii complex</taxon>
    </lineage>
</organism>
<evidence type="ECO:0008006" key="3">
    <source>
        <dbReference type="Google" id="ProtNLM"/>
    </source>
</evidence>
<geneLocation type="plasmid" evidence="2">
    <name>p1atcc19606</name>
</geneLocation>
<dbReference type="GeneID" id="84211141"/>
<keyword evidence="1" id="KW-0614">Plasmid</keyword>
<evidence type="ECO:0000313" key="1">
    <source>
        <dbReference type="EMBL" id="QFQ03451.1"/>
    </source>
</evidence>
<sequence length="119" mass="13886">MDKQRVFFCGNYLIEKREKSQIKKNAKAGDVKSMLDLARYYYANKKIKKTIKYADLAALRQGSYTQYEVGIFYFQLEIHYKAVFWLTIAAKNGDLDAIEDIKSIYNINLNFSNNFKDAA</sequence>
<dbReference type="InterPro" id="IPR011990">
    <property type="entry name" value="TPR-like_helical_dom_sf"/>
</dbReference>
<name>A0ABX6CA87_ACIB2</name>
<dbReference type="GeneID" id="92891912"/>
<reference evidence="1 2" key="2">
    <citation type="journal article" date="2020" name="Microorganisms">
        <title>Analysis of Complete Genome Sequence of Acinetobacter baumannii Strain ATCC 19606 Reveals Novel Mobile Genetic Elements and Novel Prophage.</title>
        <authorList>
            <person name="Hamidian M."/>
            <person name="Blasco L."/>
            <person name="Tillman L.N."/>
            <person name="To J."/>
            <person name="Tomas M."/>
            <person name="Myers G.S.A."/>
        </authorList>
    </citation>
    <scope>NUCLEOTIDE SEQUENCE [LARGE SCALE GENOMIC DNA]</scope>
    <source>
        <strain evidence="2">ATCC 19606 / DSM 30007 / JCM 6841 / CCUG 19606 / CIP 70.34 / NBRC 109757 / NCIMB 12457 / NCTC 12156 / 81</strain>
    </source>
</reference>
<keyword evidence="2" id="KW-1185">Reference proteome</keyword>
<reference evidence="2" key="1">
    <citation type="submission" date="2019-10" db="EMBL/GenBank/DDBJ databases">
        <title>Acinetobacter baumannii strain ATCC 19606 plasmid p1ATCC19606 complete sequence.</title>
        <authorList>
            <person name="Tillman L.N."/>
            <person name="Kenyon J."/>
            <person name="To J."/>
            <person name="Hamidian M."/>
        </authorList>
    </citation>
    <scope>NUCLEOTIDE SEQUENCE [LARGE SCALE GENOMIC DNA]</scope>
    <source>
        <strain evidence="2">ATCC 19606 / DSM 30007 / JCM 6841 / CCUG 19606 / CIP 70.34 / NBRC 109757 / NCIMB 12457 / NCTC 12156 / 81</strain>
        <plasmid evidence="2">p1atcc19606</plasmid>
    </source>
</reference>
<dbReference type="RefSeq" id="WP_000360920.1">
    <property type="nucleotide sequence ID" value="NZ_CP058290.1"/>
</dbReference>
<accession>A0ABX6CA87</accession>
<dbReference type="Gene3D" id="1.25.40.10">
    <property type="entry name" value="Tetratricopeptide repeat domain"/>
    <property type="match status" value="1"/>
</dbReference>
<proteinExistence type="predicted"/>